<dbReference type="Proteomes" id="UP000797356">
    <property type="component" value="Chromosome 4"/>
</dbReference>
<organism evidence="2 3">
    <name type="scientific">Cocos nucifera</name>
    <name type="common">Coconut palm</name>
    <dbReference type="NCBI Taxonomy" id="13894"/>
    <lineage>
        <taxon>Eukaryota</taxon>
        <taxon>Viridiplantae</taxon>
        <taxon>Streptophyta</taxon>
        <taxon>Embryophyta</taxon>
        <taxon>Tracheophyta</taxon>
        <taxon>Spermatophyta</taxon>
        <taxon>Magnoliopsida</taxon>
        <taxon>Liliopsida</taxon>
        <taxon>Arecaceae</taxon>
        <taxon>Arecoideae</taxon>
        <taxon>Cocoseae</taxon>
        <taxon>Attaleinae</taxon>
        <taxon>Cocos</taxon>
    </lineage>
</organism>
<reference evidence="2" key="2">
    <citation type="submission" date="2019-07" db="EMBL/GenBank/DDBJ databases">
        <authorList>
            <person name="Yang Y."/>
            <person name="Bocs S."/>
            <person name="Baudouin L."/>
        </authorList>
    </citation>
    <scope>NUCLEOTIDE SEQUENCE</scope>
    <source>
        <tissue evidence="2">Spear leaf of Hainan Tall coconut</tissue>
    </source>
</reference>
<evidence type="ECO:0000313" key="3">
    <source>
        <dbReference type="Proteomes" id="UP000797356"/>
    </source>
</evidence>
<proteinExistence type="predicted"/>
<evidence type="ECO:0000313" key="2">
    <source>
        <dbReference type="EMBL" id="KAG1338600.1"/>
    </source>
</evidence>
<feature type="coiled-coil region" evidence="1">
    <location>
        <begin position="36"/>
        <end position="63"/>
    </location>
</feature>
<keyword evidence="1" id="KW-0175">Coiled coil</keyword>
<comment type="caution">
    <text evidence="2">The sequence shown here is derived from an EMBL/GenBank/DDBJ whole genome shotgun (WGS) entry which is preliminary data.</text>
</comment>
<name>A0A8K0N008_COCNU</name>
<reference evidence="2" key="1">
    <citation type="journal article" date="2017" name="Gigascience">
        <title>The genome draft of coconut (Cocos nucifera).</title>
        <authorList>
            <person name="Xiao Y."/>
            <person name="Xu P."/>
            <person name="Fan H."/>
            <person name="Baudouin L."/>
            <person name="Xia W."/>
            <person name="Bocs S."/>
            <person name="Xu J."/>
            <person name="Li Q."/>
            <person name="Guo A."/>
            <person name="Zhou L."/>
            <person name="Li J."/>
            <person name="Wu Y."/>
            <person name="Ma Z."/>
            <person name="Armero A."/>
            <person name="Issali A.E."/>
            <person name="Liu N."/>
            <person name="Peng M."/>
            <person name="Yang Y."/>
        </authorList>
    </citation>
    <scope>NUCLEOTIDE SEQUENCE</scope>
    <source>
        <tissue evidence="2">Spear leaf of Hainan Tall coconut</tissue>
    </source>
</reference>
<protein>
    <submittedName>
        <fullName evidence="2">Uncharacterized protein</fullName>
    </submittedName>
</protein>
<evidence type="ECO:0000256" key="1">
    <source>
        <dbReference type="SAM" id="Coils"/>
    </source>
</evidence>
<accession>A0A8K0N008</accession>
<sequence length="137" mass="15724">MARVQKKMNVVEERALEVDRVEKKAQVILIEVGLEVGSLKEVLKQLEEKLEATKAKVGKVEVEVVKLPWKAMESFQASKEFMDEKAEFIVESYMVGIWECRAKIVGHYPKLDLFFSSNNDDDDVQLNLLSDATLEEY</sequence>
<dbReference type="EMBL" id="CM017875">
    <property type="protein sequence ID" value="KAG1338600.1"/>
    <property type="molecule type" value="Genomic_DNA"/>
</dbReference>
<keyword evidence="3" id="KW-1185">Reference proteome</keyword>
<dbReference type="AlphaFoldDB" id="A0A8K0N008"/>
<gene>
    <name evidence="2" type="ORF">COCNU_04G009060</name>
</gene>